<evidence type="ECO:0000313" key="4">
    <source>
        <dbReference type="Proteomes" id="UP001489004"/>
    </source>
</evidence>
<evidence type="ECO:0000256" key="1">
    <source>
        <dbReference type="ARBA" id="ARBA00013064"/>
    </source>
</evidence>
<dbReference type="Pfam" id="PF01451">
    <property type="entry name" value="LMWPc"/>
    <property type="match status" value="1"/>
</dbReference>
<feature type="domain" description="Phosphotyrosine protein phosphatase I" evidence="2">
    <location>
        <begin position="64"/>
        <end position="238"/>
    </location>
</feature>
<protein>
    <recommendedName>
        <fullName evidence="1">protein-tyrosine-phosphatase</fullName>
        <ecNumber evidence="1">3.1.3.48</ecNumber>
    </recommendedName>
</protein>
<dbReference type="Gene3D" id="3.40.50.2300">
    <property type="match status" value="1"/>
</dbReference>
<dbReference type="PANTHER" id="PTHR11717:SF7">
    <property type="entry name" value="LOW MOLECULAR WEIGHT PHOSPHOTYROSINE PROTEIN PHOSPHATASE"/>
    <property type="match status" value="1"/>
</dbReference>
<gene>
    <name evidence="3" type="ORF">WJX72_002020</name>
</gene>
<dbReference type="SMART" id="SM00226">
    <property type="entry name" value="LMWPc"/>
    <property type="match status" value="1"/>
</dbReference>
<accession>A0AAW1Q3Y7</accession>
<dbReference type="GO" id="GO:0004725">
    <property type="term" value="F:protein tyrosine phosphatase activity"/>
    <property type="evidence" value="ECO:0007669"/>
    <property type="project" value="UniProtKB-EC"/>
</dbReference>
<evidence type="ECO:0000313" key="3">
    <source>
        <dbReference type="EMBL" id="KAK9816561.1"/>
    </source>
</evidence>
<dbReference type="InterPro" id="IPR023485">
    <property type="entry name" value="Ptyr_pPase"/>
</dbReference>
<name>A0AAW1Q3Y7_9CHLO</name>
<dbReference type="EC" id="3.1.3.48" evidence="1"/>
<dbReference type="AlphaFoldDB" id="A0AAW1Q3Y7"/>
<keyword evidence="4" id="KW-1185">Reference proteome</keyword>
<dbReference type="InterPro" id="IPR036196">
    <property type="entry name" value="Ptyr_pPase_sf"/>
</dbReference>
<proteinExistence type="predicted"/>
<dbReference type="SUPFAM" id="SSF52788">
    <property type="entry name" value="Phosphotyrosine protein phosphatases I"/>
    <property type="match status" value="1"/>
</dbReference>
<sequence>MTRSAPGNSLEPRFGPLFNGSSFRHHDEAVIGDMDVSGALVNASFRSTPWAAEEAETASGRTAANILFVSESNVCRSVLAQAIMQQLLDEAGLAHCVHCESKGTRDYNLGDGPEPAVVRVAQEQGIRLPDGFAARQMDHEADIVQFDLVLVMDKYTAADVLREVSVYDTINKGGNYSLKVRRLGEFHPGLQGSTDPDGQDINDPLYGNVGGEEEQIAVTRAVLDIRAACEGCLRFLQQVQRNAGSEDSFRISLKEAVNGMKTLEWLVPPMLQQR</sequence>
<comment type="caution">
    <text evidence="3">The sequence shown here is derived from an EMBL/GenBank/DDBJ whole genome shotgun (WGS) entry which is preliminary data.</text>
</comment>
<dbReference type="PANTHER" id="PTHR11717">
    <property type="entry name" value="LOW MOLECULAR WEIGHT PROTEIN TYROSINE PHOSPHATASE"/>
    <property type="match status" value="1"/>
</dbReference>
<evidence type="ECO:0000259" key="2">
    <source>
        <dbReference type="SMART" id="SM00226"/>
    </source>
</evidence>
<dbReference type="InterPro" id="IPR050438">
    <property type="entry name" value="LMW_PTPase"/>
</dbReference>
<dbReference type="Proteomes" id="UP001489004">
    <property type="component" value="Unassembled WGS sequence"/>
</dbReference>
<reference evidence="3 4" key="1">
    <citation type="journal article" date="2024" name="Nat. Commun.">
        <title>Phylogenomics reveals the evolutionary origins of lichenization in chlorophyte algae.</title>
        <authorList>
            <person name="Puginier C."/>
            <person name="Libourel C."/>
            <person name="Otte J."/>
            <person name="Skaloud P."/>
            <person name="Haon M."/>
            <person name="Grisel S."/>
            <person name="Petersen M."/>
            <person name="Berrin J.G."/>
            <person name="Delaux P.M."/>
            <person name="Dal Grande F."/>
            <person name="Keller J."/>
        </authorList>
    </citation>
    <scope>NUCLEOTIDE SEQUENCE [LARGE SCALE GENOMIC DNA]</scope>
    <source>
        <strain evidence="3 4">SAG 2043</strain>
    </source>
</reference>
<organism evidence="3 4">
    <name type="scientific">[Myrmecia] bisecta</name>
    <dbReference type="NCBI Taxonomy" id="41462"/>
    <lineage>
        <taxon>Eukaryota</taxon>
        <taxon>Viridiplantae</taxon>
        <taxon>Chlorophyta</taxon>
        <taxon>core chlorophytes</taxon>
        <taxon>Trebouxiophyceae</taxon>
        <taxon>Trebouxiales</taxon>
        <taxon>Trebouxiaceae</taxon>
        <taxon>Myrmecia</taxon>
    </lineage>
</organism>
<dbReference type="EMBL" id="JALJOR010000005">
    <property type="protein sequence ID" value="KAK9816561.1"/>
    <property type="molecule type" value="Genomic_DNA"/>
</dbReference>